<dbReference type="PANTHER" id="PTHR24960">
    <property type="entry name" value="PHOTOSYSTEM I IRON-SULFUR CENTER-RELATED"/>
    <property type="match status" value="1"/>
</dbReference>
<keyword evidence="4" id="KW-0411">Iron-sulfur</keyword>
<dbReference type="PANTHER" id="PTHR24960:SF79">
    <property type="entry name" value="PHOTOSYSTEM I IRON-SULFUR CENTER"/>
    <property type="match status" value="1"/>
</dbReference>
<accession>A0A9D1E061</accession>
<dbReference type="InterPro" id="IPR009016">
    <property type="entry name" value="Fe_hydrogenase"/>
</dbReference>
<evidence type="ECO:0000259" key="6">
    <source>
        <dbReference type="PROSITE" id="PS51656"/>
    </source>
</evidence>
<dbReference type="InterPro" id="IPR050157">
    <property type="entry name" value="PSI_iron-sulfur_center"/>
</dbReference>
<dbReference type="EMBL" id="DVHI01000029">
    <property type="protein sequence ID" value="HIR62270.1"/>
    <property type="molecule type" value="Genomic_DNA"/>
</dbReference>
<dbReference type="PROSITE" id="PS51379">
    <property type="entry name" value="4FE4S_FER_2"/>
    <property type="match status" value="2"/>
</dbReference>
<feature type="domain" description="4Fe-4S" evidence="6">
    <location>
        <begin position="371"/>
        <end position="434"/>
    </location>
</feature>
<organism evidence="7 8">
    <name type="scientific">Candidatus Coprenecus avistercoris</name>
    <dbReference type="NCBI Taxonomy" id="2840730"/>
    <lineage>
        <taxon>Bacteria</taxon>
        <taxon>Pseudomonadati</taxon>
        <taxon>Bacteroidota</taxon>
        <taxon>Bacteroidia</taxon>
        <taxon>Bacteroidales</taxon>
        <taxon>Rikenellaceae</taxon>
        <taxon>Rikenellaceae incertae sedis</taxon>
        <taxon>Candidatus Coprenecus</taxon>
    </lineage>
</organism>
<dbReference type="Gene3D" id="3.30.70.20">
    <property type="match status" value="1"/>
</dbReference>
<dbReference type="Pfam" id="PF04060">
    <property type="entry name" value="FeS"/>
    <property type="match status" value="1"/>
</dbReference>
<dbReference type="InterPro" id="IPR017900">
    <property type="entry name" value="4Fe4S_Fe_S_CS"/>
</dbReference>
<keyword evidence="3" id="KW-0408">Iron</keyword>
<evidence type="ECO:0000313" key="7">
    <source>
        <dbReference type="EMBL" id="HIR62270.1"/>
    </source>
</evidence>
<keyword evidence="2" id="KW-0479">Metal-binding</keyword>
<proteinExistence type="predicted"/>
<gene>
    <name evidence="7" type="ORF">IAC94_01945</name>
</gene>
<comment type="caution">
    <text evidence="7">The sequence shown here is derived from an EMBL/GenBank/DDBJ whole genome shotgun (WGS) entry which is preliminary data.</text>
</comment>
<reference evidence="7" key="2">
    <citation type="journal article" date="2021" name="PeerJ">
        <title>Extensive microbial diversity within the chicken gut microbiome revealed by metagenomics and culture.</title>
        <authorList>
            <person name="Gilroy R."/>
            <person name="Ravi A."/>
            <person name="Getino M."/>
            <person name="Pursley I."/>
            <person name="Horton D.L."/>
            <person name="Alikhan N.F."/>
            <person name="Baker D."/>
            <person name="Gharbi K."/>
            <person name="Hall N."/>
            <person name="Watson M."/>
            <person name="Adriaenssens E.M."/>
            <person name="Foster-Nyarko E."/>
            <person name="Jarju S."/>
            <person name="Secka A."/>
            <person name="Antonio M."/>
            <person name="Oren A."/>
            <person name="Chaudhuri R.R."/>
            <person name="La Ragione R."/>
            <person name="Hildebrand F."/>
            <person name="Pallen M.J."/>
        </authorList>
    </citation>
    <scope>NUCLEOTIDE SEQUENCE</scope>
    <source>
        <strain evidence="7">ChiHjej13B12-12457</strain>
    </source>
</reference>
<dbReference type="GO" id="GO:0046872">
    <property type="term" value="F:metal ion binding"/>
    <property type="evidence" value="ECO:0007669"/>
    <property type="project" value="UniProtKB-KW"/>
</dbReference>
<dbReference type="Gene3D" id="1.10.15.40">
    <property type="entry name" value="Electron transport complex subunit B, putative Fe-S cluster"/>
    <property type="match status" value="1"/>
</dbReference>
<dbReference type="Gene3D" id="3.40.950.10">
    <property type="entry name" value="Fe-only Hydrogenase (Larger Subunit), Chain L, domain 3"/>
    <property type="match status" value="1"/>
</dbReference>
<reference evidence="7" key="1">
    <citation type="submission" date="2020-10" db="EMBL/GenBank/DDBJ databases">
        <authorList>
            <person name="Gilroy R."/>
        </authorList>
    </citation>
    <scope>NUCLEOTIDE SEQUENCE</scope>
    <source>
        <strain evidence="7">ChiHjej13B12-12457</strain>
    </source>
</reference>
<sequence>MEHNTFHKALEIQRELCIGCSHCIKVCPTEALRVSGGKAMLYADWCIDCGRCFRICPSRAIRVVDDDFENIFSYKYRVLLVPAVFYAQFEKRIPRRVINDILGDMGFSEVCTVEQCADTLVDEINDYVRKAEEKPVVSSFCPAVIRLIQVRFPSLIDRIMLLLPPIEVTAQYYVRKWKMNGGDPSDLGVFYLTPCIAKIAAVKSPVGGYESPISGVINMDYVYNKVLLAYKNRKYPEEGCGKEAVNDAVSSKGLLWPLTGGEASQIEGRALSIDGMSNVIEFLEKLEDEEIEEPIDYLELRGCDESCPGGILVQGNRFLVADNLRNMASEASDTHRLSEEYKQFCSAYIKMDAVEPRSMVKYDKDINVAIKKMEMAGMLRKILPDIDCGACGAPSCEALAADIVRDDASLNNCIFMQARFEKEGSLQVSEAIDLMEQVWGKDRFVNKEKSKAE</sequence>
<keyword evidence="1" id="KW-0004">4Fe-4S</keyword>
<evidence type="ECO:0000256" key="3">
    <source>
        <dbReference type="ARBA" id="ARBA00023004"/>
    </source>
</evidence>
<dbReference type="InterPro" id="IPR007202">
    <property type="entry name" value="4Fe-4S_dom"/>
</dbReference>
<evidence type="ECO:0000256" key="1">
    <source>
        <dbReference type="ARBA" id="ARBA00022485"/>
    </source>
</evidence>
<dbReference type="Pfam" id="PF02906">
    <property type="entry name" value="Fe_hyd_lg_C"/>
    <property type="match status" value="1"/>
</dbReference>
<feature type="domain" description="4Fe-4S ferredoxin-type" evidence="5">
    <location>
        <begin position="8"/>
        <end position="37"/>
    </location>
</feature>
<dbReference type="AlphaFoldDB" id="A0A9D1E061"/>
<dbReference type="Pfam" id="PF13187">
    <property type="entry name" value="Fer4_9"/>
    <property type="match status" value="1"/>
</dbReference>
<dbReference type="GO" id="GO:0051539">
    <property type="term" value="F:4 iron, 4 sulfur cluster binding"/>
    <property type="evidence" value="ECO:0007669"/>
    <property type="project" value="UniProtKB-KW"/>
</dbReference>
<dbReference type="Proteomes" id="UP000886744">
    <property type="component" value="Unassembled WGS sequence"/>
</dbReference>
<dbReference type="SUPFAM" id="SSF53920">
    <property type="entry name" value="Fe-only hydrogenase"/>
    <property type="match status" value="1"/>
</dbReference>
<evidence type="ECO:0000259" key="5">
    <source>
        <dbReference type="PROSITE" id="PS51379"/>
    </source>
</evidence>
<evidence type="ECO:0000256" key="2">
    <source>
        <dbReference type="ARBA" id="ARBA00022723"/>
    </source>
</evidence>
<protein>
    <submittedName>
        <fullName evidence="7">4Fe-4S binding protein</fullName>
    </submittedName>
</protein>
<dbReference type="SUPFAM" id="SSF54862">
    <property type="entry name" value="4Fe-4S ferredoxins"/>
    <property type="match status" value="1"/>
</dbReference>
<dbReference type="InterPro" id="IPR017896">
    <property type="entry name" value="4Fe4S_Fe-S-bd"/>
</dbReference>
<dbReference type="PROSITE" id="PS00198">
    <property type="entry name" value="4FE4S_FER_1"/>
    <property type="match status" value="2"/>
</dbReference>
<dbReference type="PROSITE" id="PS51656">
    <property type="entry name" value="4FE4S"/>
    <property type="match status" value="1"/>
</dbReference>
<name>A0A9D1E061_9BACT</name>
<evidence type="ECO:0000313" key="8">
    <source>
        <dbReference type="Proteomes" id="UP000886744"/>
    </source>
</evidence>
<feature type="domain" description="4Fe-4S ferredoxin-type" evidence="5">
    <location>
        <begin position="38"/>
        <end position="66"/>
    </location>
</feature>
<dbReference type="InterPro" id="IPR004108">
    <property type="entry name" value="Fe_hydrogenase_lsu_C"/>
</dbReference>
<evidence type="ECO:0000256" key="4">
    <source>
        <dbReference type="ARBA" id="ARBA00023014"/>
    </source>
</evidence>